<name>J3LBK2_ORYBR</name>
<dbReference type="InterPro" id="IPR058353">
    <property type="entry name" value="DUF8040"/>
</dbReference>
<evidence type="ECO:0000313" key="3">
    <source>
        <dbReference type="EnsemblPlants" id="OB02G20190.1"/>
    </source>
</evidence>
<dbReference type="Gramene" id="OB02G20190.1">
    <property type="protein sequence ID" value="OB02G20190.1"/>
    <property type="gene ID" value="OB02G20190"/>
</dbReference>
<protein>
    <recommendedName>
        <fullName evidence="2">DUF8040 domain-containing protein</fullName>
    </recommendedName>
</protein>
<feature type="domain" description="DUF8040" evidence="2">
    <location>
        <begin position="62"/>
        <end position="138"/>
    </location>
</feature>
<keyword evidence="1" id="KW-0472">Membrane</keyword>
<evidence type="ECO:0000256" key="1">
    <source>
        <dbReference type="SAM" id="Phobius"/>
    </source>
</evidence>
<organism evidence="3">
    <name type="scientific">Oryza brachyantha</name>
    <name type="common">malo sina</name>
    <dbReference type="NCBI Taxonomy" id="4533"/>
    <lineage>
        <taxon>Eukaryota</taxon>
        <taxon>Viridiplantae</taxon>
        <taxon>Streptophyta</taxon>
        <taxon>Embryophyta</taxon>
        <taxon>Tracheophyta</taxon>
        <taxon>Spermatophyta</taxon>
        <taxon>Magnoliopsida</taxon>
        <taxon>Liliopsida</taxon>
        <taxon>Poales</taxon>
        <taxon>Poaceae</taxon>
        <taxon>BOP clade</taxon>
        <taxon>Oryzoideae</taxon>
        <taxon>Oryzeae</taxon>
        <taxon>Oryzinae</taxon>
        <taxon>Oryza</taxon>
    </lineage>
</organism>
<keyword evidence="1" id="KW-0812">Transmembrane</keyword>
<keyword evidence="1" id="KW-1133">Transmembrane helix</keyword>
<dbReference type="HOGENOM" id="CLU_017984_0_0_1"/>
<accession>J3LBK2</accession>
<dbReference type="eggNOG" id="ENOG502SJ2A">
    <property type="taxonomic scope" value="Eukaryota"/>
</dbReference>
<dbReference type="AlphaFoldDB" id="J3LBK2"/>
<dbReference type="PANTHER" id="PTHR46250">
    <property type="entry name" value="MYB/SANT-LIKE DNA-BINDING DOMAIN PROTEIN-RELATED"/>
    <property type="match status" value="1"/>
</dbReference>
<keyword evidence="4" id="KW-1185">Reference proteome</keyword>
<dbReference type="Pfam" id="PF26138">
    <property type="entry name" value="DUF8040"/>
    <property type="match status" value="1"/>
</dbReference>
<evidence type="ECO:0000259" key="2">
    <source>
        <dbReference type="Pfam" id="PF26138"/>
    </source>
</evidence>
<reference evidence="3" key="1">
    <citation type="submission" date="2013-04" db="UniProtKB">
        <authorList>
            <consortium name="EnsemblPlants"/>
        </authorList>
    </citation>
    <scope>IDENTIFICATION</scope>
</reference>
<dbReference type="EnsemblPlants" id="OB02G20190.1">
    <property type="protein sequence ID" value="OB02G20190.1"/>
    <property type="gene ID" value="OB02G20190"/>
</dbReference>
<sequence>MARPPSNPEVLILHNTTRKRRLKIIINVYLLIQILVILLKRCQRSIVRVREPSWYDPITRSQNLNNVIGVSDKECIFYLRMDRRCFRMVCSLVREIGGLRDTRNMKLEEMVAMFLHILGHDEKNRAIHIDFQRSSETLWTVLLKKPKPISTQCKEERWKWFKTCNSFMYFRVGRGLQPMQGYCVMLCQDQMALRFPVQSKKSKESKLTAKKIDKRTCTAEEEKLLIDILYDMNDSSWKNGSGFGWDDDNKMVIGDREIYMGWAKSREGAGPLYMKPLLHFDKLCEIYASDLVKGVNAKGPGEQQATEDYSVVDEDDHICHPIDKTTAQAPVTENPTAPGGSKRVFADTDTLETSLCNVSNSFAKFLDAEKENGITFNSMQMAMMNRSEAHEDNKKTKLFDAIKKLPNFSIEEAVMAVRILGRDAGNIDLFLAMSLDYQVVFVRQELAEAAKKS</sequence>
<feature type="transmembrane region" description="Helical" evidence="1">
    <location>
        <begin position="21"/>
        <end position="39"/>
    </location>
</feature>
<dbReference type="OMA" id="EDDHICH"/>
<dbReference type="PANTHER" id="PTHR46250:SF4">
    <property type="entry name" value="MYB_SANT-LIKE DOMAIN-CONTAINING PROTEIN"/>
    <property type="match status" value="1"/>
</dbReference>
<dbReference type="Proteomes" id="UP000006038">
    <property type="component" value="Unassembled WGS sequence"/>
</dbReference>
<evidence type="ECO:0000313" key="4">
    <source>
        <dbReference type="Proteomes" id="UP000006038"/>
    </source>
</evidence>
<proteinExistence type="predicted"/>